<dbReference type="Pfam" id="PF01420">
    <property type="entry name" value="Methylase_S"/>
    <property type="match status" value="2"/>
</dbReference>
<evidence type="ECO:0000256" key="1">
    <source>
        <dbReference type="SAM" id="MobiDB-lite"/>
    </source>
</evidence>
<accession>A0ABN5XQM7</accession>
<feature type="region of interest" description="Disordered" evidence="1">
    <location>
        <begin position="437"/>
        <end position="460"/>
    </location>
</feature>
<sequence>MFHASLPEGYKQTEIGAIPEEWKVVKFSQVCKKAINGGTPSTKIPEYWKGRIPWITGADVIDQKISKVRRYITPEAVENSATHVIPKGMLLLVTRTGVGKVAIAPFDVAISQDLTGIIPTDNICVKYLFWIFSGVNGHFLNMNQGTSINGITRSDLMNFVLSLPPLPEQNRITTILCTVDAAIAATEEVIAKTEELKRGLMQDLLAKGIDEDGRVRSEETHEFCEMQKMRVPVGWEVAQLKDVISEKLQSGYSGYETGESDGIRALTLTAVTENRIDVSNTKYIKADHERVKDLFIRRNDIFIERSNTLALVGLAALYEGDEPFAIYPDLLVRARANREMILPKILLESILHPRSRTYFRRSAKGTSGSMKKIDQKIIGNLYLPLPPLPEQHRIATVLSTVDRDLAAERAHRAHLLTLKKGLMQDLLTGRKRVSLNGTGGAACPNHESVATRAPPPEDRP</sequence>
<evidence type="ECO:0000259" key="2">
    <source>
        <dbReference type="Pfam" id="PF01420"/>
    </source>
</evidence>
<dbReference type="RefSeq" id="WP_221057069.1">
    <property type="nucleotide sequence ID" value="NZ_AP019781.1"/>
</dbReference>
<feature type="domain" description="Type I restriction modification DNA specificity" evidence="2">
    <location>
        <begin position="365"/>
        <end position="407"/>
    </location>
</feature>
<dbReference type="CDD" id="cd17513">
    <property type="entry name" value="RMtype1_S_AveSPN6ORF1907P_TRD2-CR2_like"/>
    <property type="match status" value="1"/>
</dbReference>
<dbReference type="InterPro" id="IPR052021">
    <property type="entry name" value="Type-I_RS_S_subunit"/>
</dbReference>
<dbReference type="InterPro" id="IPR000055">
    <property type="entry name" value="Restrct_endonuc_typeI_TRD"/>
</dbReference>
<organism evidence="3 4">
    <name type="scientific">Methanoculleus chikugoensis</name>
    <dbReference type="NCBI Taxonomy" id="118126"/>
    <lineage>
        <taxon>Archaea</taxon>
        <taxon>Methanobacteriati</taxon>
        <taxon>Methanobacteriota</taxon>
        <taxon>Stenosarchaea group</taxon>
        <taxon>Methanomicrobia</taxon>
        <taxon>Methanomicrobiales</taxon>
        <taxon>Methanomicrobiaceae</taxon>
        <taxon>Methanoculleus</taxon>
    </lineage>
</organism>
<evidence type="ECO:0000313" key="4">
    <source>
        <dbReference type="Proteomes" id="UP000824969"/>
    </source>
</evidence>
<protein>
    <submittedName>
        <fullName evidence="3">Restriction endonuclease subunit S</fullName>
    </submittedName>
</protein>
<dbReference type="PANTHER" id="PTHR30408">
    <property type="entry name" value="TYPE-1 RESTRICTION ENZYME ECOKI SPECIFICITY PROTEIN"/>
    <property type="match status" value="1"/>
</dbReference>
<name>A0ABN5XQM7_9EURY</name>
<dbReference type="GO" id="GO:0004519">
    <property type="term" value="F:endonuclease activity"/>
    <property type="evidence" value="ECO:0007669"/>
    <property type="project" value="UniProtKB-KW"/>
</dbReference>
<dbReference type="EMBL" id="AP019781">
    <property type="protein sequence ID" value="BBL69062.1"/>
    <property type="molecule type" value="Genomic_DNA"/>
</dbReference>
<dbReference type="PANTHER" id="PTHR30408:SF12">
    <property type="entry name" value="TYPE I RESTRICTION ENZYME MJAVIII SPECIFICITY SUBUNIT"/>
    <property type="match status" value="1"/>
</dbReference>
<evidence type="ECO:0000313" key="3">
    <source>
        <dbReference type="EMBL" id="BBL69062.1"/>
    </source>
</evidence>
<dbReference type="Proteomes" id="UP000824969">
    <property type="component" value="Chromosome"/>
</dbReference>
<proteinExistence type="predicted"/>
<dbReference type="GeneID" id="66131785"/>
<keyword evidence="4" id="KW-1185">Reference proteome</keyword>
<keyword evidence="3" id="KW-0255">Endonuclease</keyword>
<gene>
    <name evidence="3" type="ORF">MchiMG62_22430</name>
</gene>
<keyword evidence="3" id="KW-0378">Hydrolase</keyword>
<keyword evidence="3" id="KW-0540">Nuclease</keyword>
<feature type="domain" description="Type I restriction modification DNA specificity" evidence="2">
    <location>
        <begin position="19"/>
        <end position="192"/>
    </location>
</feature>
<reference evidence="3 4" key="1">
    <citation type="submission" date="2019-06" db="EMBL/GenBank/DDBJ databases">
        <title>Complete genome sequence of Methanoculleus chikugoensis strain MG62.</title>
        <authorList>
            <person name="Asakawa S."/>
            <person name="Dianou D."/>
        </authorList>
    </citation>
    <scope>NUCLEOTIDE SEQUENCE [LARGE SCALE GENOMIC DNA]</scope>
    <source>
        <strain evidence="3 4">MG62</strain>
    </source>
</reference>